<name>A0AA40GER2_9HYME</name>
<evidence type="ECO:0000313" key="1">
    <source>
        <dbReference type="EMBL" id="KAK1136497.1"/>
    </source>
</evidence>
<gene>
    <name evidence="1" type="ORF">K0M31_001047</name>
</gene>
<dbReference type="AlphaFoldDB" id="A0AA40GER2"/>
<organism evidence="1 2">
    <name type="scientific">Melipona bicolor</name>
    <dbReference type="NCBI Taxonomy" id="60889"/>
    <lineage>
        <taxon>Eukaryota</taxon>
        <taxon>Metazoa</taxon>
        <taxon>Ecdysozoa</taxon>
        <taxon>Arthropoda</taxon>
        <taxon>Hexapoda</taxon>
        <taxon>Insecta</taxon>
        <taxon>Pterygota</taxon>
        <taxon>Neoptera</taxon>
        <taxon>Endopterygota</taxon>
        <taxon>Hymenoptera</taxon>
        <taxon>Apocrita</taxon>
        <taxon>Aculeata</taxon>
        <taxon>Apoidea</taxon>
        <taxon>Anthophila</taxon>
        <taxon>Apidae</taxon>
        <taxon>Melipona</taxon>
    </lineage>
</organism>
<evidence type="ECO:0000313" key="2">
    <source>
        <dbReference type="Proteomes" id="UP001177670"/>
    </source>
</evidence>
<comment type="caution">
    <text evidence="1">The sequence shown here is derived from an EMBL/GenBank/DDBJ whole genome shotgun (WGS) entry which is preliminary data.</text>
</comment>
<keyword evidence="2" id="KW-1185">Reference proteome</keyword>
<accession>A0AA40GER2</accession>
<proteinExistence type="predicted"/>
<sequence length="123" mass="14074">MAWDIPRRQEFRAIKHSLSFDEPASSCVTPKGEPITADYAVVRLHAVTPAAHFKRDFLLADSESGLSFSLLFPTLVSELFRIIIFVSERYPRGSKLKLSFLAIAGRRERRRTERSVPRQTKRA</sequence>
<reference evidence="1" key="1">
    <citation type="submission" date="2021-10" db="EMBL/GenBank/DDBJ databases">
        <title>Melipona bicolor Genome sequencing and assembly.</title>
        <authorList>
            <person name="Araujo N.S."/>
            <person name="Arias M.C."/>
        </authorList>
    </citation>
    <scope>NUCLEOTIDE SEQUENCE</scope>
    <source>
        <strain evidence="1">USP_2M_L1-L4_2017</strain>
        <tissue evidence="1">Whole body</tissue>
    </source>
</reference>
<dbReference type="EMBL" id="JAHYIQ010000001">
    <property type="protein sequence ID" value="KAK1136497.1"/>
    <property type="molecule type" value="Genomic_DNA"/>
</dbReference>
<protein>
    <submittedName>
        <fullName evidence="1">Uncharacterized protein</fullName>
    </submittedName>
</protein>
<dbReference type="Proteomes" id="UP001177670">
    <property type="component" value="Unassembled WGS sequence"/>
</dbReference>